<feature type="transmembrane region" description="Helical" evidence="1">
    <location>
        <begin position="265"/>
        <end position="286"/>
    </location>
</feature>
<dbReference type="EMBL" id="LT906462">
    <property type="protein sequence ID" value="SNV74309.1"/>
    <property type="molecule type" value="Genomic_DNA"/>
</dbReference>
<feature type="transmembrane region" description="Helical" evidence="1">
    <location>
        <begin position="137"/>
        <end position="157"/>
    </location>
</feature>
<dbReference type="PANTHER" id="PTHR30590">
    <property type="entry name" value="INNER MEMBRANE PROTEIN"/>
    <property type="match status" value="1"/>
</dbReference>
<dbReference type="Pfam" id="PF04235">
    <property type="entry name" value="DUF418"/>
    <property type="match status" value="1"/>
</dbReference>
<accession>A0A239ZTN7</accession>
<keyword evidence="1" id="KW-0812">Transmembrane</keyword>
<keyword evidence="4" id="KW-1185">Reference proteome</keyword>
<feature type="transmembrane region" description="Helical" evidence="1">
    <location>
        <begin position="52"/>
        <end position="74"/>
    </location>
</feature>
<dbReference type="InterPro" id="IPR007349">
    <property type="entry name" value="DUF418"/>
</dbReference>
<feature type="transmembrane region" description="Helical" evidence="1">
    <location>
        <begin position="335"/>
        <end position="356"/>
    </location>
</feature>
<feature type="transmembrane region" description="Helical" evidence="1">
    <location>
        <begin position="307"/>
        <end position="329"/>
    </location>
</feature>
<name>A0A239ZTN7_9STAP</name>
<evidence type="ECO:0000259" key="2">
    <source>
        <dbReference type="Pfam" id="PF04235"/>
    </source>
</evidence>
<feature type="transmembrane region" description="Helical" evidence="1">
    <location>
        <begin position="233"/>
        <end position="253"/>
    </location>
</feature>
<evidence type="ECO:0000313" key="3">
    <source>
        <dbReference type="EMBL" id="SNV74309.1"/>
    </source>
</evidence>
<dbReference type="OrthoDB" id="9807744at2"/>
<keyword evidence="1" id="KW-1133">Transmembrane helix</keyword>
<feature type="transmembrane region" description="Helical" evidence="1">
    <location>
        <begin position="86"/>
        <end position="107"/>
    </location>
</feature>
<dbReference type="KEGG" id="sste:SAMEA4384403_1891"/>
<dbReference type="Proteomes" id="UP000242084">
    <property type="component" value="Chromosome 1"/>
</dbReference>
<feature type="domain" description="DUF418" evidence="2">
    <location>
        <begin position="221"/>
        <end position="375"/>
    </location>
</feature>
<reference evidence="3 4" key="1">
    <citation type="submission" date="2017-06" db="EMBL/GenBank/DDBJ databases">
        <authorList>
            <consortium name="Pathogen Informatics"/>
        </authorList>
    </citation>
    <scope>NUCLEOTIDE SEQUENCE [LARGE SCALE GENOMIC DNA]</scope>
    <source>
        <strain evidence="3 4">NCTC13839</strain>
    </source>
</reference>
<sequence>MAKQRIFSIDALRGFSLLGILLMNILTFAYPYQVINPFEYFQHQDGALFKLSSLFIIGSFYPIFAFLFGYGLSIMYKNSLERNIDYYPMIIRRLLFLLLIGVVHGIFLFYGDILATYALLGLIAILFVKLKPHYSLIAICIGFGIFSLLYILPIILLGDATQLESFVGLQELERVNNILISTDYLSIAGYNLKYFGENIASAILVGPFSILPIMLFGIYAHKTNWFKKIITHKNLYIIIGLVIFILGLAVKMIQINLVGSMISQLISQMFGGPIVAISYIIFFVILCEDSIGRRILLPFQSIGKLSLTIYIMQSIICVLIFYGIGFSLYGKLSVLTLYIMAIVIFIIQLIISYLYLKKFNQGPLEKIWRKVTYLK</sequence>
<gene>
    <name evidence="3" type="ORF">SAMEA4384403_01891</name>
</gene>
<protein>
    <submittedName>
        <fullName evidence="3">Membrane protein</fullName>
    </submittedName>
</protein>
<evidence type="ECO:0000256" key="1">
    <source>
        <dbReference type="SAM" id="Phobius"/>
    </source>
</evidence>
<organism evidence="3 4">
    <name type="scientific">Mammaliicoccus stepanovicii</name>
    <dbReference type="NCBI Taxonomy" id="643214"/>
    <lineage>
        <taxon>Bacteria</taxon>
        <taxon>Bacillati</taxon>
        <taxon>Bacillota</taxon>
        <taxon>Bacilli</taxon>
        <taxon>Bacillales</taxon>
        <taxon>Staphylococcaceae</taxon>
        <taxon>Mammaliicoccus</taxon>
    </lineage>
</organism>
<evidence type="ECO:0000313" key="4">
    <source>
        <dbReference type="Proteomes" id="UP000242084"/>
    </source>
</evidence>
<dbReference type="RefSeq" id="WP_095088920.1">
    <property type="nucleotide sequence ID" value="NZ_BMDM01000001.1"/>
</dbReference>
<feature type="transmembrane region" description="Helical" evidence="1">
    <location>
        <begin position="199"/>
        <end position="221"/>
    </location>
</feature>
<proteinExistence type="predicted"/>
<dbReference type="PANTHER" id="PTHR30590:SF2">
    <property type="entry name" value="INNER MEMBRANE PROTEIN"/>
    <property type="match status" value="1"/>
</dbReference>
<feature type="transmembrane region" description="Helical" evidence="1">
    <location>
        <begin position="113"/>
        <end position="130"/>
    </location>
</feature>
<dbReference type="AlphaFoldDB" id="A0A239ZTN7"/>
<keyword evidence="1" id="KW-0472">Membrane</keyword>
<feature type="transmembrane region" description="Helical" evidence="1">
    <location>
        <begin position="12"/>
        <end position="32"/>
    </location>
</feature>
<dbReference type="InterPro" id="IPR052529">
    <property type="entry name" value="Bact_Transport_Assoc"/>
</dbReference>